<name>A0A1C3JXX0_9BURK</name>
<evidence type="ECO:0000313" key="2">
    <source>
        <dbReference type="EMBL" id="SOE51820.1"/>
    </source>
</evidence>
<evidence type="ECO:0000313" key="3">
    <source>
        <dbReference type="Proteomes" id="UP000078558"/>
    </source>
</evidence>
<dbReference type="EMBL" id="LT907988">
    <property type="protein sequence ID" value="SOE51820.1"/>
    <property type="molecule type" value="Genomic_DNA"/>
</dbReference>
<keyword evidence="3" id="KW-1185">Reference proteome</keyword>
<dbReference type="AlphaFoldDB" id="A0A1C3JXX0"/>
<reference evidence="1 3" key="1">
    <citation type="submission" date="2016-06" db="EMBL/GenBank/DDBJ databases">
        <authorList>
            <person name="Kjaerup R.B."/>
            <person name="Dalgaard T.S."/>
            <person name="Juul-Madsen H.R."/>
        </authorList>
    </citation>
    <scope>NUCLEOTIDE SEQUENCE [LARGE SCALE GENOMIC DNA]</scope>
    <source>
        <strain evidence="1">Orrdi1</strain>
    </source>
</reference>
<protein>
    <submittedName>
        <fullName evidence="1">Uncharacterized protein</fullName>
    </submittedName>
</protein>
<dbReference type="Proteomes" id="UP000078558">
    <property type="component" value="Chromosome I"/>
</dbReference>
<gene>
    <name evidence="1" type="ORF">ODI_03509</name>
    <name evidence="2" type="ORF">ODI_R3711</name>
</gene>
<reference evidence="2 3" key="2">
    <citation type="submission" date="2017-08" db="EMBL/GenBank/DDBJ databases">
        <authorList>
            <person name="de Groot N.N."/>
        </authorList>
    </citation>
    <scope>NUCLEOTIDE SEQUENCE [LARGE SCALE GENOMIC DNA]</scope>
    <source>
        <strain evidence="2">Orrdi1</strain>
    </source>
</reference>
<sequence>MWQTHAAIDGHAQYQLHVQLGDPAPKSQAKAALLIVAFLDERGAVMAGPYPGLLYSRQLSQHFRYVAASREPDREKLPAIAVQPPAGAAAVALALVPWWCSAELTLRAPPRLAPRVAGPGELSRLEVDDPVAAQRACRAALAQAPGDWRLLAYATGLAERQGDAAWLQACATAVLESSAPGPAIARARVALSRLDELSTDWLPLPPPCPAAVPGGPRRQARVPGVLHWVGEADGTTGDAVSVQARPPVRGWRQVTVTPLEYVAAAQPAGPWRKGRAPAQSPPGRRAAACYALDCLSAQGVEAVARTDVMTLDVLLAWRICRDEEVAMIHAHPGRRGYDLMLRALALGRLSGLPVVYEYESARAGPRGSLGECWPADSSLSRLQQAQDSRCLRAADAVLVRRAEDGDRARQAGVAADRIVVVGDAATEADAATLARVYAMAGASRKAVADTP</sequence>
<evidence type="ECO:0000313" key="1">
    <source>
        <dbReference type="EMBL" id="SBT24090.1"/>
    </source>
</evidence>
<proteinExistence type="predicted"/>
<dbReference type="EMBL" id="FLRC01000005">
    <property type="protein sequence ID" value="SBT24090.1"/>
    <property type="molecule type" value="Genomic_DNA"/>
</dbReference>
<organism evidence="1 3">
    <name type="scientific">Orrella dioscoreae</name>
    <dbReference type="NCBI Taxonomy" id="1851544"/>
    <lineage>
        <taxon>Bacteria</taxon>
        <taxon>Pseudomonadati</taxon>
        <taxon>Pseudomonadota</taxon>
        <taxon>Betaproteobacteria</taxon>
        <taxon>Burkholderiales</taxon>
        <taxon>Alcaligenaceae</taxon>
        <taxon>Orrella</taxon>
    </lineage>
</organism>
<dbReference type="KEGG" id="odi:ODI_R3711"/>
<dbReference type="STRING" id="1851544.ODI_03509"/>
<accession>A0A1C3JXX0</accession>